<feature type="chain" id="PRO_5035209049" description="Secreted protein" evidence="1">
    <location>
        <begin position="22"/>
        <end position="59"/>
    </location>
</feature>
<proteinExistence type="predicted"/>
<keyword evidence="3" id="KW-1185">Reference proteome</keyword>
<sequence length="59" mass="6674">MSLRAIYYVVRVLLLISPCSELRCVCVRSDATESLFNGLALLGSNHLFWHGCRSSSWLE</sequence>
<reference evidence="2" key="1">
    <citation type="submission" date="2020-07" db="EMBL/GenBank/DDBJ databases">
        <title>Clarias magur genome sequencing, assembly and annotation.</title>
        <authorList>
            <person name="Kushwaha B."/>
            <person name="Kumar R."/>
            <person name="Das P."/>
            <person name="Joshi C.G."/>
            <person name="Kumar D."/>
            <person name="Nagpure N.S."/>
            <person name="Pandey M."/>
            <person name="Agarwal S."/>
            <person name="Srivastava S."/>
            <person name="Singh M."/>
            <person name="Sahoo L."/>
            <person name="Jayasankar P."/>
            <person name="Meher P.K."/>
            <person name="Koringa P.G."/>
            <person name="Iquebal M.A."/>
            <person name="Das S.P."/>
            <person name="Bit A."/>
            <person name="Patnaik S."/>
            <person name="Patel N."/>
            <person name="Shah T.M."/>
            <person name="Hinsu A."/>
            <person name="Jena J.K."/>
        </authorList>
    </citation>
    <scope>NUCLEOTIDE SEQUENCE</scope>
    <source>
        <strain evidence="2">CIFAMagur01</strain>
        <tissue evidence="2">Testis</tissue>
    </source>
</reference>
<evidence type="ECO:0000256" key="1">
    <source>
        <dbReference type="SAM" id="SignalP"/>
    </source>
</evidence>
<accession>A0A8J4U884</accession>
<name>A0A8J4U884_CLAMG</name>
<feature type="signal peptide" evidence="1">
    <location>
        <begin position="1"/>
        <end position="21"/>
    </location>
</feature>
<evidence type="ECO:0008006" key="4">
    <source>
        <dbReference type="Google" id="ProtNLM"/>
    </source>
</evidence>
<evidence type="ECO:0000313" key="3">
    <source>
        <dbReference type="Proteomes" id="UP000727407"/>
    </source>
</evidence>
<evidence type="ECO:0000313" key="2">
    <source>
        <dbReference type="EMBL" id="KAF5907084.1"/>
    </source>
</evidence>
<protein>
    <recommendedName>
        <fullName evidence="4">Secreted protein</fullName>
    </recommendedName>
</protein>
<keyword evidence="1" id="KW-0732">Signal</keyword>
<organism evidence="2 3">
    <name type="scientific">Clarias magur</name>
    <name type="common">Asian catfish</name>
    <name type="synonym">Macropteronotus magur</name>
    <dbReference type="NCBI Taxonomy" id="1594786"/>
    <lineage>
        <taxon>Eukaryota</taxon>
        <taxon>Metazoa</taxon>
        <taxon>Chordata</taxon>
        <taxon>Craniata</taxon>
        <taxon>Vertebrata</taxon>
        <taxon>Euteleostomi</taxon>
        <taxon>Actinopterygii</taxon>
        <taxon>Neopterygii</taxon>
        <taxon>Teleostei</taxon>
        <taxon>Ostariophysi</taxon>
        <taxon>Siluriformes</taxon>
        <taxon>Clariidae</taxon>
        <taxon>Clarias</taxon>
    </lineage>
</organism>
<gene>
    <name evidence="2" type="ORF">DAT39_003150</name>
</gene>
<dbReference type="AlphaFoldDB" id="A0A8J4U884"/>
<dbReference type="EMBL" id="QNUK01000025">
    <property type="protein sequence ID" value="KAF5907084.1"/>
    <property type="molecule type" value="Genomic_DNA"/>
</dbReference>
<dbReference type="Proteomes" id="UP000727407">
    <property type="component" value="Unassembled WGS sequence"/>
</dbReference>
<comment type="caution">
    <text evidence="2">The sequence shown here is derived from an EMBL/GenBank/DDBJ whole genome shotgun (WGS) entry which is preliminary data.</text>
</comment>